<gene>
    <name evidence="1" type="ORF">BN000_05444</name>
</gene>
<dbReference type="EMBL" id="CTEC01000002">
    <property type="protein sequence ID" value="CQD22014.1"/>
    <property type="molecule type" value="Genomic_DNA"/>
</dbReference>
<dbReference type="InterPro" id="IPR002656">
    <property type="entry name" value="Acyl_transf_3_dom"/>
</dbReference>
<organism evidence="1 2">
    <name type="scientific">Mycobacterium europaeum</name>
    <dbReference type="NCBI Taxonomy" id="761804"/>
    <lineage>
        <taxon>Bacteria</taxon>
        <taxon>Bacillati</taxon>
        <taxon>Actinomycetota</taxon>
        <taxon>Actinomycetes</taxon>
        <taxon>Mycobacteriales</taxon>
        <taxon>Mycobacteriaceae</taxon>
        <taxon>Mycobacterium</taxon>
        <taxon>Mycobacterium simiae complex</taxon>
    </lineage>
</organism>
<dbReference type="Pfam" id="PF01757">
    <property type="entry name" value="Acyl_transf_3"/>
    <property type="match status" value="1"/>
</dbReference>
<keyword evidence="1" id="KW-0012">Acyltransferase</keyword>
<dbReference type="STRING" id="761804.BN000_05444"/>
<accession>A0A0U1DU44</accession>
<keyword evidence="2" id="KW-1185">Reference proteome</keyword>
<proteinExistence type="predicted"/>
<protein>
    <submittedName>
        <fullName evidence="1">Acyltransferase family protein</fullName>
    </submittedName>
</protein>
<keyword evidence="1" id="KW-0808">Transferase</keyword>
<reference evidence="2" key="1">
    <citation type="submission" date="2015-03" db="EMBL/GenBank/DDBJ databases">
        <authorList>
            <person name="Urmite Genomes"/>
        </authorList>
    </citation>
    <scope>NUCLEOTIDE SEQUENCE [LARGE SCALE GENOMIC DNA]</scope>
    <source>
        <strain evidence="2">CSUR P1344</strain>
    </source>
</reference>
<sequence>MAALTRFPDVAQVAAATPADRDRVLDVIRITSLIGVVLGHTVMAISVIRNHVLIWDNLLTTSAVFQAATWILQIMPLFFFAGAAACLSSWSVGTNWGDWLMKRCTRLFRPVFYYLAFWAVALTMLYHALPQHIYEPVAGVSTQLLWFLGAYVLVLAAMPVLYRITTAGRLAAAVAGVYGAIAAIDAVRLHWPAMMPLGYLNLAVWLIPAMFGVAYRRRLLTGRAALAVAAAFFAVDVALVHWGPYQISMVGTGDHQLSNTSPPSLLLAGHAIILSALAIAAAPAIARWARRPRVWWWTAIGNSGAMTLYLWHMPVLLGVHLAFDYLGCPRYPGAQDFLAVSLAQLLVVVVAVAALFVALRPLENNPLAGWDGAPTVTSRGRGAAIGALLCVAGVAILAAIRWGLKDDGLVCMAVMVTALVGARVLAAAPAKHLTTARS</sequence>
<name>A0A0U1DU44_9MYCO</name>
<dbReference type="GO" id="GO:0016747">
    <property type="term" value="F:acyltransferase activity, transferring groups other than amino-acyl groups"/>
    <property type="evidence" value="ECO:0007669"/>
    <property type="project" value="InterPro"/>
</dbReference>
<evidence type="ECO:0000313" key="1">
    <source>
        <dbReference type="EMBL" id="CQD22014.1"/>
    </source>
</evidence>
<dbReference type="AlphaFoldDB" id="A0A0U1DU44"/>
<dbReference type="RefSeq" id="WP_085240100.1">
    <property type="nucleotide sequence ID" value="NZ_CTEC01000002.1"/>
</dbReference>
<dbReference type="OrthoDB" id="8206682at2"/>
<dbReference type="Proteomes" id="UP000199601">
    <property type="component" value="Unassembled WGS sequence"/>
</dbReference>
<evidence type="ECO:0000313" key="2">
    <source>
        <dbReference type="Proteomes" id="UP000199601"/>
    </source>
</evidence>